<name>A0ABQ9FTG4_TEGGR</name>
<gene>
    <name evidence="2" type="ORF">KUTeg_002862</name>
</gene>
<reference evidence="2 3" key="1">
    <citation type="submission" date="2022-12" db="EMBL/GenBank/DDBJ databases">
        <title>Chromosome-level genome of Tegillarca granosa.</title>
        <authorList>
            <person name="Kim J."/>
        </authorList>
    </citation>
    <scope>NUCLEOTIDE SEQUENCE [LARGE SCALE GENOMIC DNA]</scope>
    <source>
        <strain evidence="2">Teg-2019</strain>
        <tissue evidence="2">Adductor muscle</tissue>
    </source>
</reference>
<accession>A0ABQ9FTG4</accession>
<feature type="compositionally biased region" description="Basic residues" evidence="1">
    <location>
        <begin position="35"/>
        <end position="51"/>
    </location>
</feature>
<protein>
    <submittedName>
        <fullName evidence="2">Uncharacterized protein</fullName>
    </submittedName>
</protein>
<dbReference type="Proteomes" id="UP001217089">
    <property type="component" value="Unassembled WGS sequence"/>
</dbReference>
<organism evidence="2 3">
    <name type="scientific">Tegillarca granosa</name>
    <name type="common">Malaysian cockle</name>
    <name type="synonym">Anadara granosa</name>
    <dbReference type="NCBI Taxonomy" id="220873"/>
    <lineage>
        <taxon>Eukaryota</taxon>
        <taxon>Metazoa</taxon>
        <taxon>Spiralia</taxon>
        <taxon>Lophotrochozoa</taxon>
        <taxon>Mollusca</taxon>
        <taxon>Bivalvia</taxon>
        <taxon>Autobranchia</taxon>
        <taxon>Pteriomorphia</taxon>
        <taxon>Arcoida</taxon>
        <taxon>Arcoidea</taxon>
        <taxon>Arcidae</taxon>
        <taxon>Tegillarca</taxon>
    </lineage>
</organism>
<proteinExistence type="predicted"/>
<feature type="region of interest" description="Disordered" evidence="1">
    <location>
        <begin position="1"/>
        <end position="51"/>
    </location>
</feature>
<comment type="caution">
    <text evidence="2">The sequence shown here is derived from an EMBL/GenBank/DDBJ whole genome shotgun (WGS) entry which is preliminary data.</text>
</comment>
<sequence length="51" mass="5503">MMGSSVPMSPDSLSPVGKPPYYTYKPRPGEEPNRGRRPSGHGASGKRSKVM</sequence>
<keyword evidence="3" id="KW-1185">Reference proteome</keyword>
<evidence type="ECO:0000313" key="3">
    <source>
        <dbReference type="Proteomes" id="UP001217089"/>
    </source>
</evidence>
<evidence type="ECO:0000313" key="2">
    <source>
        <dbReference type="EMBL" id="KAJ8319585.1"/>
    </source>
</evidence>
<evidence type="ECO:0000256" key="1">
    <source>
        <dbReference type="SAM" id="MobiDB-lite"/>
    </source>
</evidence>
<dbReference type="EMBL" id="JARBDR010000196">
    <property type="protein sequence ID" value="KAJ8319585.1"/>
    <property type="molecule type" value="Genomic_DNA"/>
</dbReference>